<evidence type="ECO:0000256" key="1">
    <source>
        <dbReference type="SAM" id="MobiDB-lite"/>
    </source>
</evidence>
<feature type="compositionally biased region" description="Basic and acidic residues" evidence="1">
    <location>
        <begin position="22"/>
        <end position="31"/>
    </location>
</feature>
<organism evidence="2 3">
    <name type="scientific">Liparis tanakae</name>
    <name type="common">Tanaka's snailfish</name>
    <dbReference type="NCBI Taxonomy" id="230148"/>
    <lineage>
        <taxon>Eukaryota</taxon>
        <taxon>Metazoa</taxon>
        <taxon>Chordata</taxon>
        <taxon>Craniata</taxon>
        <taxon>Vertebrata</taxon>
        <taxon>Euteleostomi</taxon>
        <taxon>Actinopterygii</taxon>
        <taxon>Neopterygii</taxon>
        <taxon>Teleostei</taxon>
        <taxon>Neoteleostei</taxon>
        <taxon>Acanthomorphata</taxon>
        <taxon>Eupercaria</taxon>
        <taxon>Perciformes</taxon>
        <taxon>Cottioidei</taxon>
        <taxon>Cottales</taxon>
        <taxon>Liparidae</taxon>
        <taxon>Liparis</taxon>
    </lineage>
</organism>
<gene>
    <name evidence="2" type="ORF">EYF80_030544</name>
</gene>
<keyword evidence="3" id="KW-1185">Reference proteome</keyword>
<accession>A0A4Z2H0H3</accession>
<dbReference type="Proteomes" id="UP000314294">
    <property type="component" value="Unassembled WGS sequence"/>
</dbReference>
<dbReference type="AlphaFoldDB" id="A0A4Z2H0H3"/>
<feature type="region of interest" description="Disordered" evidence="1">
    <location>
        <begin position="82"/>
        <end position="105"/>
    </location>
</feature>
<evidence type="ECO:0000313" key="3">
    <source>
        <dbReference type="Proteomes" id="UP000314294"/>
    </source>
</evidence>
<protein>
    <submittedName>
        <fullName evidence="2">Uncharacterized protein</fullName>
    </submittedName>
</protein>
<name>A0A4Z2H0H3_9TELE</name>
<sequence>MLFPFPQRGVGSSSFPLGETPARPEEQRGGARMEVGGGGGGEEEERRRRPEQRMQGVFCCWRLERSHAASWPQSHVQTFTGDAVDTDDARGSLGTQAKASGSRES</sequence>
<reference evidence="2 3" key="1">
    <citation type="submission" date="2019-03" db="EMBL/GenBank/DDBJ databases">
        <title>First draft genome of Liparis tanakae, snailfish: a comprehensive survey of snailfish specific genes.</title>
        <authorList>
            <person name="Kim W."/>
            <person name="Song I."/>
            <person name="Jeong J.-H."/>
            <person name="Kim D."/>
            <person name="Kim S."/>
            <person name="Ryu S."/>
            <person name="Song J.Y."/>
            <person name="Lee S.K."/>
        </authorList>
    </citation>
    <scope>NUCLEOTIDE SEQUENCE [LARGE SCALE GENOMIC DNA]</scope>
    <source>
        <tissue evidence="2">Muscle</tissue>
    </source>
</reference>
<proteinExistence type="predicted"/>
<dbReference type="EMBL" id="SRLO01000360">
    <property type="protein sequence ID" value="TNN59259.1"/>
    <property type="molecule type" value="Genomic_DNA"/>
</dbReference>
<evidence type="ECO:0000313" key="2">
    <source>
        <dbReference type="EMBL" id="TNN59259.1"/>
    </source>
</evidence>
<comment type="caution">
    <text evidence="2">The sequence shown here is derived from an EMBL/GenBank/DDBJ whole genome shotgun (WGS) entry which is preliminary data.</text>
</comment>
<feature type="region of interest" description="Disordered" evidence="1">
    <location>
        <begin position="1"/>
        <end position="53"/>
    </location>
</feature>